<gene>
    <name evidence="2" type="ORF">FNB15_08745</name>
</gene>
<dbReference type="KEGG" id="fer:FNB15_08745"/>
<sequence>MTTQSRAMQDGTSAGTRAGAAPLQLRLLGPLRVTRDATAIALPASRKVRALLGYLAMTAQPVPRSQLCDLLWDGPNDPRGELRWCLSRIRAVIDAPPCSSRVETQDDSVGLRLDNTCLDAAEVTAAVQGGLEHLPQDELHRLAGLFAGEFLEGLDADRMPAFNTWLMAQRRHLRGLRVALLEQIVAHGDASATLPWLEQWQQLMPFDLRVHEKLLQTLARQGRFAEGEAHLQATVRLFESEELEHRPLRTAWQTARQRSHPVLPRIEPAAATPAAGLPILESMRRASIAVMPFRDSNAPSSIADWLTTDVIVRLARLRSLLVISQGTTLALRDRWVSPEDAARLLNVDYLVNGSFSRQNGRLGITVELAETRTGRILWTEAFDRKAEDALLAFDEIGSSVADRITNEVDAAERRHAILKPPASLTAWEAYHRGMWHFYRFDREENRKAQQCFEMALQLDPTFSRAHAGLSFTHYQNAFQGWAADRAQEAERAYATASQGLMADDRDPAVHEVMGRALWLRDQLDGALTELETAIDLSPNFVPGHYTFSFFHCLAGDPQAAITASDHSREISPFDPLMFAMLASRAVALLRLKRFDEASDWALRAAARPNAHLHVQALSAYALGLADRLSDAKAGMARIRKHWPSYNVETYLSAMRLAPEGAAMVRNVARRVDA</sequence>
<dbReference type="OrthoDB" id="649979at2"/>
<dbReference type="SUPFAM" id="SSF48452">
    <property type="entry name" value="TPR-like"/>
    <property type="match status" value="2"/>
</dbReference>
<dbReference type="Gene3D" id="3.40.50.10070">
    <property type="entry name" value="TolB, N-terminal domain"/>
    <property type="match status" value="1"/>
</dbReference>
<dbReference type="PANTHER" id="PTHR35807">
    <property type="entry name" value="TRANSCRIPTIONAL REGULATOR REDD-RELATED"/>
    <property type="match status" value="1"/>
</dbReference>
<dbReference type="RefSeq" id="WP_144068329.1">
    <property type="nucleotide sequence ID" value="NZ_CP041636.1"/>
</dbReference>
<dbReference type="SMART" id="SM01043">
    <property type="entry name" value="BTAD"/>
    <property type="match status" value="1"/>
</dbReference>
<reference evidence="2 3" key="1">
    <citation type="submission" date="2019-07" db="EMBL/GenBank/DDBJ databases">
        <title>Genome sequencing for Ferrovibrio sp. K5.</title>
        <authorList>
            <person name="Park S.-J."/>
        </authorList>
    </citation>
    <scope>NUCLEOTIDE SEQUENCE [LARGE SCALE GENOMIC DNA]</scope>
    <source>
        <strain evidence="2 3">K5</strain>
    </source>
</reference>
<dbReference type="Pfam" id="PF03704">
    <property type="entry name" value="BTAD"/>
    <property type="match status" value="1"/>
</dbReference>
<proteinExistence type="predicted"/>
<name>A0A516H0P1_9PROT</name>
<evidence type="ECO:0000313" key="3">
    <source>
        <dbReference type="Proteomes" id="UP000317496"/>
    </source>
</evidence>
<dbReference type="InterPro" id="IPR036388">
    <property type="entry name" value="WH-like_DNA-bd_sf"/>
</dbReference>
<dbReference type="InterPro" id="IPR051677">
    <property type="entry name" value="AfsR-DnrI-RedD_regulator"/>
</dbReference>
<dbReference type="AlphaFoldDB" id="A0A516H0P1"/>
<evidence type="ECO:0000313" key="2">
    <source>
        <dbReference type="EMBL" id="QDO97348.1"/>
    </source>
</evidence>
<feature type="domain" description="Bacterial transcriptional activator" evidence="1">
    <location>
        <begin position="118"/>
        <end position="248"/>
    </location>
</feature>
<dbReference type="Gene3D" id="1.25.40.10">
    <property type="entry name" value="Tetratricopeptide repeat domain"/>
    <property type="match status" value="3"/>
</dbReference>
<dbReference type="SUPFAM" id="SSF46894">
    <property type="entry name" value="C-terminal effector domain of the bipartite response regulators"/>
    <property type="match status" value="1"/>
</dbReference>
<protein>
    <submittedName>
        <fullName evidence="2">Transcriptional regulator</fullName>
    </submittedName>
</protein>
<organism evidence="2 3">
    <name type="scientific">Ferrovibrio terrae</name>
    <dbReference type="NCBI Taxonomy" id="2594003"/>
    <lineage>
        <taxon>Bacteria</taxon>
        <taxon>Pseudomonadati</taxon>
        <taxon>Pseudomonadota</taxon>
        <taxon>Alphaproteobacteria</taxon>
        <taxon>Rhodospirillales</taxon>
        <taxon>Rhodospirillaceae</taxon>
        <taxon>Ferrovibrio</taxon>
    </lineage>
</organism>
<dbReference type="InterPro" id="IPR011990">
    <property type="entry name" value="TPR-like_helical_dom_sf"/>
</dbReference>
<dbReference type="GO" id="GO:0003677">
    <property type="term" value="F:DNA binding"/>
    <property type="evidence" value="ECO:0007669"/>
    <property type="project" value="InterPro"/>
</dbReference>
<dbReference type="GO" id="GO:0006355">
    <property type="term" value="P:regulation of DNA-templated transcription"/>
    <property type="evidence" value="ECO:0007669"/>
    <property type="project" value="InterPro"/>
</dbReference>
<evidence type="ECO:0000259" key="1">
    <source>
        <dbReference type="SMART" id="SM01043"/>
    </source>
</evidence>
<dbReference type="InterPro" id="IPR005158">
    <property type="entry name" value="BTAD"/>
</dbReference>
<keyword evidence="3" id="KW-1185">Reference proteome</keyword>
<dbReference type="EMBL" id="CP041636">
    <property type="protein sequence ID" value="QDO97348.1"/>
    <property type="molecule type" value="Genomic_DNA"/>
</dbReference>
<dbReference type="Gene3D" id="1.10.10.10">
    <property type="entry name" value="Winged helix-like DNA-binding domain superfamily/Winged helix DNA-binding domain"/>
    <property type="match status" value="1"/>
</dbReference>
<dbReference type="InterPro" id="IPR016032">
    <property type="entry name" value="Sig_transdc_resp-reg_C-effctor"/>
</dbReference>
<dbReference type="Proteomes" id="UP000317496">
    <property type="component" value="Chromosome"/>
</dbReference>
<accession>A0A516H0P1</accession>